<dbReference type="Pfam" id="PF00071">
    <property type="entry name" value="Ras"/>
    <property type="match status" value="1"/>
</dbReference>
<dbReference type="Proteomes" id="UP000283895">
    <property type="component" value="Unassembled WGS sequence"/>
</dbReference>
<evidence type="ECO:0000313" key="11">
    <source>
        <dbReference type="Proteomes" id="UP000283895"/>
    </source>
</evidence>
<dbReference type="PROSITE" id="PS51419">
    <property type="entry name" value="RAB"/>
    <property type="match status" value="1"/>
</dbReference>
<dbReference type="InterPro" id="IPR027417">
    <property type="entry name" value="P-loop_NTPase"/>
</dbReference>
<evidence type="ECO:0000256" key="8">
    <source>
        <dbReference type="ARBA" id="ARBA00023289"/>
    </source>
</evidence>
<dbReference type="PRINTS" id="PR00449">
    <property type="entry name" value="RASTRNSFRMNG"/>
</dbReference>
<comment type="caution">
    <text evidence="10">The sequence shown here is derived from an EMBL/GenBank/DDBJ whole genome shotgun (WGS) entry which is preliminary data.</text>
</comment>
<dbReference type="InterPro" id="IPR003578">
    <property type="entry name" value="Small_GTPase_Rho"/>
</dbReference>
<keyword evidence="4" id="KW-0547">Nucleotide-binding</keyword>
<dbReference type="SMART" id="SM00173">
    <property type="entry name" value="RAS"/>
    <property type="match status" value="1"/>
</dbReference>
<evidence type="ECO:0000256" key="9">
    <source>
        <dbReference type="SAM" id="MobiDB-lite"/>
    </source>
</evidence>
<dbReference type="InterPro" id="IPR001806">
    <property type="entry name" value="Small_GTPase"/>
</dbReference>
<accession>A0A423VDZ6</accession>
<evidence type="ECO:0000256" key="6">
    <source>
        <dbReference type="ARBA" id="ARBA00023136"/>
    </source>
</evidence>
<dbReference type="PANTHER" id="PTHR24072">
    <property type="entry name" value="RHO FAMILY GTPASE"/>
    <property type="match status" value="1"/>
</dbReference>
<feature type="compositionally biased region" description="Polar residues" evidence="9">
    <location>
        <begin position="46"/>
        <end position="65"/>
    </location>
</feature>
<comment type="subcellular location">
    <subcellularLocation>
        <location evidence="1">Membrane</location>
    </subcellularLocation>
</comment>
<proteinExistence type="inferred from homology"/>
<dbReference type="GO" id="GO:0007264">
    <property type="term" value="P:small GTPase-mediated signal transduction"/>
    <property type="evidence" value="ECO:0007669"/>
    <property type="project" value="InterPro"/>
</dbReference>
<sequence length="291" mass="32640">MSMASTYSYRNSYYNNNQSLADEKYYESGRKTPSSSNSRRQQRSSDGTVSTMMSNSTGRESSATAMTDAPAYSKKIVVVGDGGCGKTCLLISYSQGYFPEKYVPTVFENYITYPTHRQSGKTVELALWDTAGQEEYDRLRPLSYPETDLIFVCFAIDCPNSLDNVMDKWYPEVLHFCPYTPLILVGLKSDLRYKKTCIDMLKTQGLTPVTREQGMAVAQKMNAQYMECSSKEMKGVDEIFEQAITTVVSNDRKTLEMQAAHGQPSSKDSHRNSGIPGAGGVRKKKRKCNFL</sequence>
<keyword evidence="6" id="KW-0472">Membrane</keyword>
<keyword evidence="7" id="KW-0449">Lipoprotein</keyword>
<name>A0A423VDZ6_9PEZI</name>
<dbReference type="AlphaFoldDB" id="A0A423VDZ6"/>
<reference evidence="10 11" key="1">
    <citation type="submission" date="2015-09" db="EMBL/GenBank/DDBJ databases">
        <title>Host preference determinants of Valsa canker pathogens revealed by comparative genomics.</title>
        <authorList>
            <person name="Yin Z."/>
            <person name="Huang L."/>
        </authorList>
    </citation>
    <scope>NUCLEOTIDE SEQUENCE [LARGE SCALE GENOMIC DNA]</scope>
    <source>
        <strain evidence="10 11">03-1</strain>
    </source>
</reference>
<dbReference type="SMART" id="SM00175">
    <property type="entry name" value="RAB"/>
    <property type="match status" value="1"/>
</dbReference>
<dbReference type="NCBIfam" id="TIGR00231">
    <property type="entry name" value="small_GTP"/>
    <property type="match status" value="1"/>
</dbReference>
<dbReference type="SUPFAM" id="SSF52540">
    <property type="entry name" value="P-loop containing nucleoside triphosphate hydrolases"/>
    <property type="match status" value="1"/>
</dbReference>
<dbReference type="SMART" id="SM00174">
    <property type="entry name" value="RHO"/>
    <property type="match status" value="1"/>
</dbReference>
<dbReference type="STRING" id="356882.A0A423VDZ6"/>
<gene>
    <name evidence="10" type="ORF">VMCG_09876</name>
</gene>
<dbReference type="Gene3D" id="3.40.50.300">
    <property type="entry name" value="P-loop containing nucleotide triphosphate hydrolases"/>
    <property type="match status" value="1"/>
</dbReference>
<protein>
    <recommendedName>
        <fullName evidence="12">GTP-binding protein rhoC</fullName>
    </recommendedName>
</protein>
<keyword evidence="8" id="KW-0636">Prenylation</keyword>
<evidence type="ECO:0000256" key="5">
    <source>
        <dbReference type="ARBA" id="ARBA00023134"/>
    </source>
</evidence>
<evidence type="ECO:0000256" key="1">
    <source>
        <dbReference type="ARBA" id="ARBA00004370"/>
    </source>
</evidence>
<organism evidence="10 11">
    <name type="scientific">Cytospora schulzeri</name>
    <dbReference type="NCBI Taxonomy" id="448051"/>
    <lineage>
        <taxon>Eukaryota</taxon>
        <taxon>Fungi</taxon>
        <taxon>Dikarya</taxon>
        <taxon>Ascomycota</taxon>
        <taxon>Pezizomycotina</taxon>
        <taxon>Sordariomycetes</taxon>
        <taxon>Sordariomycetidae</taxon>
        <taxon>Diaporthales</taxon>
        <taxon>Cytosporaceae</taxon>
        <taxon>Cytospora</taxon>
    </lineage>
</organism>
<keyword evidence="3" id="KW-0488">Methylation</keyword>
<evidence type="ECO:0000256" key="3">
    <source>
        <dbReference type="ARBA" id="ARBA00022481"/>
    </source>
</evidence>
<evidence type="ECO:0000256" key="7">
    <source>
        <dbReference type="ARBA" id="ARBA00023288"/>
    </source>
</evidence>
<dbReference type="EMBL" id="LKEA01000073">
    <property type="protein sequence ID" value="ROV89096.1"/>
    <property type="molecule type" value="Genomic_DNA"/>
</dbReference>
<keyword evidence="5" id="KW-0342">GTP-binding</keyword>
<evidence type="ECO:0000313" key="10">
    <source>
        <dbReference type="EMBL" id="ROV89096.1"/>
    </source>
</evidence>
<evidence type="ECO:0008006" key="12">
    <source>
        <dbReference type="Google" id="ProtNLM"/>
    </source>
</evidence>
<dbReference type="GO" id="GO:0016020">
    <property type="term" value="C:membrane"/>
    <property type="evidence" value="ECO:0007669"/>
    <property type="project" value="UniProtKB-SubCell"/>
</dbReference>
<evidence type="ECO:0000256" key="2">
    <source>
        <dbReference type="ARBA" id="ARBA00010142"/>
    </source>
</evidence>
<dbReference type="InterPro" id="IPR005225">
    <property type="entry name" value="Small_GTP-bd"/>
</dbReference>
<feature type="region of interest" description="Disordered" evidence="9">
    <location>
        <begin position="26"/>
        <end position="65"/>
    </location>
</feature>
<dbReference type="PROSITE" id="PS51421">
    <property type="entry name" value="RAS"/>
    <property type="match status" value="1"/>
</dbReference>
<dbReference type="GO" id="GO:0005525">
    <property type="term" value="F:GTP binding"/>
    <property type="evidence" value="ECO:0007669"/>
    <property type="project" value="UniProtKB-KW"/>
</dbReference>
<evidence type="ECO:0000256" key="4">
    <source>
        <dbReference type="ARBA" id="ARBA00022741"/>
    </source>
</evidence>
<dbReference type="FunFam" id="3.40.50.300:FF:000678">
    <property type="entry name" value="Rho GTPase Rho4"/>
    <property type="match status" value="1"/>
</dbReference>
<keyword evidence="11" id="KW-1185">Reference proteome</keyword>
<comment type="similarity">
    <text evidence="2">Belongs to the small GTPase superfamily. Rho family.</text>
</comment>
<dbReference type="GO" id="GO:0003924">
    <property type="term" value="F:GTPase activity"/>
    <property type="evidence" value="ECO:0007669"/>
    <property type="project" value="InterPro"/>
</dbReference>
<dbReference type="GO" id="GO:0032506">
    <property type="term" value="P:cytokinetic process"/>
    <property type="evidence" value="ECO:0007669"/>
    <property type="project" value="UniProtKB-ARBA"/>
</dbReference>
<feature type="compositionally biased region" description="Basic residues" evidence="9">
    <location>
        <begin position="281"/>
        <end position="291"/>
    </location>
</feature>
<feature type="region of interest" description="Disordered" evidence="9">
    <location>
        <begin position="257"/>
        <end position="291"/>
    </location>
</feature>
<dbReference type="OrthoDB" id="8830751at2759"/>
<dbReference type="PROSITE" id="PS51420">
    <property type="entry name" value="RHO"/>
    <property type="match status" value="1"/>
</dbReference>